<dbReference type="PROSITE" id="PS50158">
    <property type="entry name" value="ZF_CCHC"/>
    <property type="match status" value="2"/>
</dbReference>
<dbReference type="SUPFAM" id="SSF57756">
    <property type="entry name" value="Retrovirus zinc finger-like domains"/>
    <property type="match status" value="1"/>
</dbReference>
<protein>
    <submittedName>
        <fullName evidence="6">Uncharacterized protein LOC112906451</fullName>
    </submittedName>
</protein>
<dbReference type="GO" id="GO:0008270">
    <property type="term" value="F:zinc ion binding"/>
    <property type="evidence" value="ECO:0007669"/>
    <property type="project" value="UniProtKB-KW"/>
</dbReference>
<evidence type="ECO:0000313" key="6">
    <source>
        <dbReference type="RefSeq" id="XP_025836384.1"/>
    </source>
</evidence>
<feature type="non-terminal residue" evidence="6">
    <location>
        <position position="368"/>
    </location>
</feature>
<feature type="domain" description="CCHC-type" evidence="3">
    <location>
        <begin position="291"/>
        <end position="307"/>
    </location>
</feature>
<dbReference type="Gene3D" id="1.10.720.30">
    <property type="entry name" value="SAP domain"/>
    <property type="match status" value="1"/>
</dbReference>
<dbReference type="PANTHER" id="PTHR33223">
    <property type="entry name" value="CCHC-TYPE DOMAIN-CONTAINING PROTEIN"/>
    <property type="match status" value="1"/>
</dbReference>
<keyword evidence="1" id="KW-0862">Zinc</keyword>
<dbReference type="AlphaFoldDB" id="A0A7F5RK50"/>
<evidence type="ECO:0000256" key="1">
    <source>
        <dbReference type="PROSITE-ProRule" id="PRU00047"/>
    </source>
</evidence>
<dbReference type="GO" id="GO:0003676">
    <property type="term" value="F:nucleic acid binding"/>
    <property type="evidence" value="ECO:0007669"/>
    <property type="project" value="InterPro"/>
</dbReference>
<dbReference type="InterPro" id="IPR036361">
    <property type="entry name" value="SAP_dom_sf"/>
</dbReference>
<dbReference type="KEGG" id="apln:112906451"/>
<organism evidence="5 6">
    <name type="scientific">Agrilus planipennis</name>
    <name type="common">Emerald ash borer</name>
    <name type="synonym">Agrilus marcopoli</name>
    <dbReference type="NCBI Taxonomy" id="224129"/>
    <lineage>
        <taxon>Eukaryota</taxon>
        <taxon>Metazoa</taxon>
        <taxon>Ecdysozoa</taxon>
        <taxon>Arthropoda</taxon>
        <taxon>Hexapoda</taxon>
        <taxon>Insecta</taxon>
        <taxon>Pterygota</taxon>
        <taxon>Neoptera</taxon>
        <taxon>Endopterygota</taxon>
        <taxon>Coleoptera</taxon>
        <taxon>Polyphaga</taxon>
        <taxon>Elateriformia</taxon>
        <taxon>Buprestoidea</taxon>
        <taxon>Buprestidae</taxon>
        <taxon>Agrilinae</taxon>
        <taxon>Agrilus</taxon>
    </lineage>
</organism>
<dbReference type="InterPro" id="IPR036875">
    <property type="entry name" value="Znf_CCHC_sf"/>
</dbReference>
<keyword evidence="5" id="KW-1185">Reference proteome</keyword>
<name>A0A7F5RK50_AGRPL</name>
<feature type="compositionally biased region" description="Acidic residues" evidence="2">
    <location>
        <begin position="55"/>
        <end position="73"/>
    </location>
</feature>
<dbReference type="Proteomes" id="UP000192223">
    <property type="component" value="Unplaced"/>
</dbReference>
<feature type="domain" description="CCHC-type" evidence="3">
    <location>
        <begin position="313"/>
        <end position="327"/>
    </location>
</feature>
<dbReference type="InParanoid" id="A0A7F5RK50"/>
<keyword evidence="1" id="KW-0863">Zinc-finger</keyword>
<dbReference type="SUPFAM" id="SSF68906">
    <property type="entry name" value="SAP domain"/>
    <property type="match status" value="1"/>
</dbReference>
<dbReference type="Gene3D" id="4.10.60.10">
    <property type="entry name" value="Zinc finger, CCHC-type"/>
    <property type="match status" value="1"/>
</dbReference>
<gene>
    <name evidence="6" type="primary">LOC112906451</name>
</gene>
<dbReference type="Pfam" id="PF02037">
    <property type="entry name" value="SAP"/>
    <property type="match status" value="1"/>
</dbReference>
<keyword evidence="1" id="KW-0479">Metal-binding</keyword>
<dbReference type="SMART" id="SM00513">
    <property type="entry name" value="SAP"/>
    <property type="match status" value="1"/>
</dbReference>
<evidence type="ECO:0000259" key="4">
    <source>
        <dbReference type="PROSITE" id="PS50800"/>
    </source>
</evidence>
<dbReference type="InterPro" id="IPR001878">
    <property type="entry name" value="Znf_CCHC"/>
</dbReference>
<dbReference type="PROSITE" id="PS50800">
    <property type="entry name" value="SAP"/>
    <property type="match status" value="1"/>
</dbReference>
<accession>A0A7F5RK50</accession>
<proteinExistence type="predicted"/>
<reference evidence="6" key="1">
    <citation type="submission" date="2025-08" db="UniProtKB">
        <authorList>
            <consortium name="RefSeq"/>
        </authorList>
    </citation>
    <scope>IDENTIFICATION</scope>
    <source>
        <tissue evidence="6">Entire body</tissue>
    </source>
</reference>
<dbReference type="PANTHER" id="PTHR33223:SF6">
    <property type="entry name" value="CCHC-TYPE DOMAIN-CONTAINING PROTEIN"/>
    <property type="match status" value="1"/>
</dbReference>
<dbReference type="Pfam" id="PF00098">
    <property type="entry name" value="zf-CCHC"/>
    <property type="match status" value="1"/>
</dbReference>
<dbReference type="InterPro" id="IPR003034">
    <property type="entry name" value="SAP_dom"/>
</dbReference>
<dbReference type="RefSeq" id="XP_025836384.1">
    <property type="nucleotide sequence ID" value="XM_025980599.1"/>
</dbReference>
<evidence type="ECO:0000313" key="5">
    <source>
        <dbReference type="Proteomes" id="UP000192223"/>
    </source>
</evidence>
<sequence>MSDNQGDIVKMKMADLRKKLEELELSTQGSKKELQERLRTALMMNNEAITNDYVEPGEDEEDNESEYEEDDEDVPKATKTGCRRKQTREQVSLTFRDVEESLEKFSGDEKLSVTRWLDDFEEMAELCQWVDVQKVAYAKRLLTGSAKLFVRYEKCGKTWKSLKSALKSEFEEVVDSYKVHRELSRRNKRNDETYQEYTYKMLEIASQADLEPRTVIKYIIEGIPEDPVEKSILYGAKTIRQLKERFSQFEDMKSEMKSHRKIQDKKEDTIKRVSTGEKSRLGLQSVSNVKRCHMCGDKGHFKSECPNKQKGLKCFKCNEYGHIAIKCGSSVPKPTNTQKTNSISRNHTTKHTKEITITDVKLTALIDT</sequence>
<feature type="region of interest" description="Disordered" evidence="2">
    <location>
        <begin position="45"/>
        <end position="83"/>
    </location>
</feature>
<dbReference type="OrthoDB" id="6776742at2759"/>
<evidence type="ECO:0000256" key="2">
    <source>
        <dbReference type="SAM" id="MobiDB-lite"/>
    </source>
</evidence>
<evidence type="ECO:0000259" key="3">
    <source>
        <dbReference type="PROSITE" id="PS50158"/>
    </source>
</evidence>
<feature type="domain" description="SAP" evidence="4">
    <location>
        <begin position="8"/>
        <end position="42"/>
    </location>
</feature>
<dbReference type="GeneID" id="112906451"/>
<dbReference type="SMART" id="SM00343">
    <property type="entry name" value="ZnF_C2HC"/>
    <property type="match status" value="2"/>
</dbReference>